<gene>
    <name evidence="7" type="ORF">PV327_007641</name>
</gene>
<dbReference type="GO" id="GO:0005856">
    <property type="term" value="C:cytoskeleton"/>
    <property type="evidence" value="ECO:0007669"/>
    <property type="project" value="UniProtKB-SubCell"/>
</dbReference>
<name>A0AA39G0D4_MICHY</name>
<dbReference type="SMART" id="SM00028">
    <property type="entry name" value="TPR"/>
    <property type="match status" value="3"/>
</dbReference>
<dbReference type="PANTHER" id="PTHR46321">
    <property type="entry name" value="KIF1-BINDING PROTEIN"/>
    <property type="match status" value="1"/>
</dbReference>
<dbReference type="Gene3D" id="1.25.40.10">
    <property type="entry name" value="Tetratricopeptide repeat domain"/>
    <property type="match status" value="1"/>
</dbReference>
<feature type="coiled-coil region" evidence="6">
    <location>
        <begin position="36"/>
        <end position="105"/>
    </location>
</feature>
<dbReference type="Pfam" id="PF12309">
    <property type="entry name" value="KBP_C"/>
    <property type="match status" value="1"/>
</dbReference>
<organism evidence="7 8">
    <name type="scientific">Microctonus hyperodae</name>
    <name type="common">Parasitoid wasp</name>
    <dbReference type="NCBI Taxonomy" id="165561"/>
    <lineage>
        <taxon>Eukaryota</taxon>
        <taxon>Metazoa</taxon>
        <taxon>Ecdysozoa</taxon>
        <taxon>Arthropoda</taxon>
        <taxon>Hexapoda</taxon>
        <taxon>Insecta</taxon>
        <taxon>Pterygota</taxon>
        <taxon>Neoptera</taxon>
        <taxon>Endopterygota</taxon>
        <taxon>Hymenoptera</taxon>
        <taxon>Apocrita</taxon>
        <taxon>Ichneumonoidea</taxon>
        <taxon>Braconidae</taxon>
        <taxon>Euphorinae</taxon>
        <taxon>Microctonus</taxon>
    </lineage>
</organism>
<keyword evidence="8" id="KW-1185">Reference proteome</keyword>
<evidence type="ECO:0000256" key="2">
    <source>
        <dbReference type="ARBA" id="ARBA00010305"/>
    </source>
</evidence>
<evidence type="ECO:0000256" key="3">
    <source>
        <dbReference type="ARBA" id="ARBA00016840"/>
    </source>
</evidence>
<dbReference type="InterPro" id="IPR011990">
    <property type="entry name" value="TPR-like_helical_dom_sf"/>
</dbReference>
<dbReference type="EMBL" id="JAQQBR010000004">
    <property type="protein sequence ID" value="KAK0178790.1"/>
    <property type="molecule type" value="Genomic_DNA"/>
</dbReference>
<reference evidence="7" key="1">
    <citation type="journal article" date="2023" name="bioRxiv">
        <title>Scaffold-level genome assemblies of two parasitoid biocontrol wasps reveal the parthenogenesis mechanism and an associated novel virus.</title>
        <authorList>
            <person name="Inwood S."/>
            <person name="Skelly J."/>
            <person name="Guhlin J."/>
            <person name="Harrop T."/>
            <person name="Goldson S."/>
            <person name="Dearden P."/>
        </authorList>
    </citation>
    <scope>NUCLEOTIDE SEQUENCE</scope>
    <source>
        <strain evidence="7">Lincoln</strain>
        <tissue evidence="7">Whole body</tissue>
    </source>
</reference>
<dbReference type="GO" id="GO:0000226">
    <property type="term" value="P:microtubule cytoskeleton organization"/>
    <property type="evidence" value="ECO:0007669"/>
    <property type="project" value="TreeGrafter"/>
</dbReference>
<accession>A0AA39G0D4</accession>
<evidence type="ECO:0000256" key="5">
    <source>
        <dbReference type="ARBA" id="ARBA00023212"/>
    </source>
</evidence>
<dbReference type="GO" id="GO:1990535">
    <property type="term" value="P:neuron projection maintenance"/>
    <property type="evidence" value="ECO:0007669"/>
    <property type="project" value="TreeGrafter"/>
</dbReference>
<evidence type="ECO:0000313" key="8">
    <source>
        <dbReference type="Proteomes" id="UP001168972"/>
    </source>
</evidence>
<dbReference type="InterPro" id="IPR022083">
    <property type="entry name" value="KBP"/>
</dbReference>
<keyword evidence="6" id="KW-0175">Coiled coil</keyword>
<evidence type="ECO:0000256" key="1">
    <source>
        <dbReference type="ARBA" id="ARBA00004245"/>
    </source>
</evidence>
<dbReference type="SUPFAM" id="SSF48452">
    <property type="entry name" value="TPR-like"/>
    <property type="match status" value="1"/>
</dbReference>
<keyword evidence="5" id="KW-0206">Cytoskeleton</keyword>
<protein>
    <recommendedName>
        <fullName evidence="3">KIF-binding protein</fullName>
    </recommendedName>
</protein>
<comment type="similarity">
    <text evidence="2">Belongs to the KIF-binding protein family.</text>
</comment>
<dbReference type="GO" id="GO:0021952">
    <property type="term" value="P:central nervous system projection neuron axonogenesis"/>
    <property type="evidence" value="ECO:0007669"/>
    <property type="project" value="TreeGrafter"/>
</dbReference>
<dbReference type="PANTHER" id="PTHR46321:SF1">
    <property type="entry name" value="KIF-BINDING PROTEIN"/>
    <property type="match status" value="1"/>
</dbReference>
<keyword evidence="4" id="KW-0963">Cytoplasm</keyword>
<evidence type="ECO:0000313" key="7">
    <source>
        <dbReference type="EMBL" id="KAK0178790.1"/>
    </source>
</evidence>
<evidence type="ECO:0000256" key="6">
    <source>
        <dbReference type="SAM" id="Coils"/>
    </source>
</evidence>
<dbReference type="Proteomes" id="UP001168972">
    <property type="component" value="Unassembled WGS sequence"/>
</dbReference>
<comment type="subcellular location">
    <subcellularLocation>
        <location evidence="1">Cytoplasm</location>
        <location evidence="1">Cytoskeleton</location>
    </subcellularLocation>
</comment>
<evidence type="ECO:0000256" key="4">
    <source>
        <dbReference type="ARBA" id="ARBA00022490"/>
    </source>
</evidence>
<comment type="caution">
    <text evidence="7">The sequence shown here is derived from an EMBL/GenBank/DDBJ whole genome shotgun (WGS) entry which is preliminary data.</text>
</comment>
<sequence>MYSELVDDLREKYLKVRKMLDEPREKHPEGPDCETKNEAISILKEMKIKLENFSNNSDEYDLKITSMLAIVLLNIGIILIDNEELKEAEENLMHCIEILKNYELEPECILIALSTLNQLGIIWFQWSEYEKAMAFVKKSESMYKNFKCIETTVEPIGMSQLFGITNSDEPSPNHVLEKLHTLTLYYIAQIHGTSKDHQKAAFYCHMTLERQLEFDDLDYIDWALNAATLSQLFMEKKNFPQARHHLAASSHILNLYENLLIDENNENDEVQSAKWEQYRHRYSDVARCWAKYGILLLNMSRDRLLELADNLDNEKPSVVNNDTKMIKDNSDIDLINNMSFKKLEEYIKPIAEQITDKYLLDFSDARLVFLNVQKWLDEAKKYYALNTHASDYVHIVQDMSQAYKYLAFFDGNEDNQAKMHKRRIDILEQVIGEINPRYYQSECRQIWIELAETFSAILEIKLDKLRATDDRPTPHALTKINQMCKSSIKYYQMFLDSLKPNESAPAVKEFSDEMLRPALLAYFHLGTLYNKLIMPDINAQIDNIKKSIDAYNFFVKYCETHTDAAEIMNIELSVCKDLAKLLPLKLSKLRRIVTTHHEK</sequence>
<dbReference type="AlphaFoldDB" id="A0AA39G0D4"/>
<dbReference type="InterPro" id="IPR019734">
    <property type="entry name" value="TPR_rpt"/>
</dbReference>
<proteinExistence type="inferred from homology"/>
<reference evidence="7" key="2">
    <citation type="submission" date="2023-03" db="EMBL/GenBank/DDBJ databases">
        <authorList>
            <person name="Inwood S.N."/>
            <person name="Skelly J.G."/>
            <person name="Guhlin J."/>
            <person name="Harrop T.W.R."/>
            <person name="Goldson S.G."/>
            <person name="Dearden P.K."/>
        </authorList>
    </citation>
    <scope>NUCLEOTIDE SEQUENCE</scope>
    <source>
        <strain evidence="7">Lincoln</strain>
        <tissue evidence="7">Whole body</tissue>
    </source>
</reference>